<keyword evidence="5" id="KW-1185">Reference proteome</keyword>
<dbReference type="KEGG" id="shx:MS3_00010887"/>
<reference evidence="4" key="1">
    <citation type="journal article" date="2012" name="Nat. Genet.">
        <title>Whole-genome sequence of Schistosoma haematobium.</title>
        <authorList>
            <person name="Young N.D."/>
            <person name="Jex A.R."/>
            <person name="Li B."/>
            <person name="Liu S."/>
            <person name="Yang L."/>
            <person name="Xiong Z."/>
            <person name="Li Y."/>
            <person name="Cantacessi C."/>
            <person name="Hall R.S."/>
            <person name="Xu X."/>
            <person name="Chen F."/>
            <person name="Wu X."/>
            <person name="Zerlotini A."/>
            <person name="Oliveira G."/>
            <person name="Hofmann A."/>
            <person name="Zhang G."/>
            <person name="Fang X."/>
            <person name="Kang Y."/>
            <person name="Campbell B.E."/>
            <person name="Loukas A."/>
            <person name="Ranganathan S."/>
            <person name="Rollinson D."/>
            <person name="Rinaldi G."/>
            <person name="Brindley P.J."/>
            <person name="Yang H."/>
            <person name="Wang J."/>
            <person name="Wang J."/>
            <person name="Gasser R.B."/>
        </authorList>
    </citation>
    <scope>NUCLEOTIDE SEQUENCE</scope>
</reference>
<dbReference type="Proteomes" id="UP000471633">
    <property type="component" value="Unassembled WGS sequence"/>
</dbReference>
<name>A0A922ILN0_SCHHA</name>
<gene>
    <name evidence="4" type="primary">ACBD7_4</name>
    <name evidence="4" type="ORF">MS3_00010887</name>
</gene>
<evidence type="ECO:0000313" key="5">
    <source>
        <dbReference type="Proteomes" id="UP000471633"/>
    </source>
</evidence>
<sequence>MVTMEEFNSHAEKVKKLKTKPNDNDLLELYGLYKQATVGDNNTCAPGILDLKGKAKWNAWNGKKGICSEEAKTLYVNKARCLIEKYGLES</sequence>
<dbReference type="CTD" id="24589607"/>
<dbReference type="EMBL" id="AMPZ03000005">
    <property type="protein sequence ID" value="KAH9582533.1"/>
    <property type="molecule type" value="Genomic_DNA"/>
</dbReference>
<accession>A0A922ILN0</accession>
<dbReference type="SUPFAM" id="SSF47027">
    <property type="entry name" value="Acyl-CoA binding protein"/>
    <property type="match status" value="1"/>
</dbReference>
<comment type="similarity">
    <text evidence="1">Belongs to the ACBP family.</text>
</comment>
<evidence type="ECO:0000256" key="2">
    <source>
        <dbReference type="ARBA" id="ARBA00023121"/>
    </source>
</evidence>
<dbReference type="AlphaFoldDB" id="A0A922ILN0"/>
<dbReference type="PANTHER" id="PTHR23310">
    <property type="entry name" value="ACYL-COA-BINDING PROTEIN, ACBP"/>
    <property type="match status" value="1"/>
</dbReference>
<reference evidence="4" key="2">
    <citation type="journal article" date="2019" name="Gigascience">
        <title>High-quality Schistosoma haematobium genome achieved by single-molecule and long-range sequencing.</title>
        <authorList>
            <person name="Stroehlein A.J."/>
            <person name="Korhonen P.K."/>
            <person name="Chong T.M."/>
            <person name="Lim Y.L."/>
            <person name="Chan K.G."/>
            <person name="Webster B."/>
            <person name="Rollinson D."/>
            <person name="Brindley P.J."/>
            <person name="Gasser R.B."/>
            <person name="Young N.D."/>
        </authorList>
    </citation>
    <scope>NUCLEOTIDE SEQUENCE</scope>
</reference>
<feature type="domain" description="ACB" evidence="3">
    <location>
        <begin position="3"/>
        <end position="88"/>
    </location>
</feature>
<protein>
    <submittedName>
        <fullName evidence="4">Acyl-CoA-binding domain-containing protein 7</fullName>
    </submittedName>
</protein>
<dbReference type="RefSeq" id="XP_051066038.1">
    <property type="nucleotide sequence ID" value="XM_051219301.1"/>
</dbReference>
<dbReference type="Gene3D" id="1.20.80.10">
    <property type="match status" value="1"/>
</dbReference>
<proteinExistence type="inferred from homology"/>
<evidence type="ECO:0000313" key="4">
    <source>
        <dbReference type="EMBL" id="KAH9582533.1"/>
    </source>
</evidence>
<organism evidence="4 5">
    <name type="scientific">Schistosoma haematobium</name>
    <name type="common">Blood fluke</name>
    <dbReference type="NCBI Taxonomy" id="6185"/>
    <lineage>
        <taxon>Eukaryota</taxon>
        <taxon>Metazoa</taxon>
        <taxon>Spiralia</taxon>
        <taxon>Lophotrochozoa</taxon>
        <taxon>Platyhelminthes</taxon>
        <taxon>Trematoda</taxon>
        <taxon>Digenea</taxon>
        <taxon>Strigeidida</taxon>
        <taxon>Schistosomatoidea</taxon>
        <taxon>Schistosomatidae</taxon>
        <taxon>Schistosoma</taxon>
    </lineage>
</organism>
<reference evidence="4" key="3">
    <citation type="submission" date="2021-06" db="EMBL/GenBank/DDBJ databases">
        <title>Chromosome-level genome assembly for S. haematobium.</title>
        <authorList>
            <person name="Stroehlein A.J."/>
        </authorList>
    </citation>
    <scope>NUCLEOTIDE SEQUENCE</scope>
</reference>
<dbReference type="Pfam" id="PF00887">
    <property type="entry name" value="ACBP"/>
    <property type="match status" value="1"/>
</dbReference>
<dbReference type="InterPro" id="IPR014352">
    <property type="entry name" value="FERM/acyl-CoA-bd_prot_sf"/>
</dbReference>
<evidence type="ECO:0000256" key="1">
    <source>
        <dbReference type="ARBA" id="ARBA00005567"/>
    </source>
</evidence>
<dbReference type="InterPro" id="IPR035984">
    <property type="entry name" value="Acyl-CoA-binding_sf"/>
</dbReference>
<dbReference type="InterPro" id="IPR000582">
    <property type="entry name" value="Acyl-CoA-binding_protein"/>
</dbReference>
<dbReference type="GeneID" id="24589607"/>
<reference evidence="4" key="4">
    <citation type="journal article" date="2022" name="PLoS Pathog.">
        <title>Chromosome-level genome of Schistosoma haematobium underpins genome-wide explorations of molecular variation.</title>
        <authorList>
            <person name="Stroehlein A.J."/>
            <person name="Korhonen P.K."/>
            <person name="Lee V.V."/>
            <person name="Ralph S.A."/>
            <person name="Mentink-Kane M."/>
            <person name="You H."/>
            <person name="McManus D.P."/>
            <person name="Tchuente L.T."/>
            <person name="Stothard J.R."/>
            <person name="Kaur P."/>
            <person name="Dudchenko O."/>
            <person name="Aiden E.L."/>
            <person name="Yang B."/>
            <person name="Yang H."/>
            <person name="Emery A.M."/>
            <person name="Webster B.L."/>
            <person name="Brindley P.J."/>
            <person name="Rollinson D."/>
            <person name="Chang B.C.H."/>
            <person name="Gasser R.B."/>
            <person name="Young N.D."/>
        </authorList>
    </citation>
    <scope>NUCLEOTIDE SEQUENCE</scope>
</reference>
<dbReference type="GO" id="GO:0000062">
    <property type="term" value="F:fatty-acyl-CoA binding"/>
    <property type="evidence" value="ECO:0007669"/>
    <property type="project" value="InterPro"/>
</dbReference>
<comment type="caution">
    <text evidence="4">The sequence shown here is derived from an EMBL/GenBank/DDBJ whole genome shotgun (WGS) entry which is preliminary data.</text>
</comment>
<dbReference type="PROSITE" id="PS51228">
    <property type="entry name" value="ACB_2"/>
    <property type="match status" value="1"/>
</dbReference>
<dbReference type="GO" id="GO:0006631">
    <property type="term" value="P:fatty acid metabolic process"/>
    <property type="evidence" value="ECO:0007669"/>
    <property type="project" value="TreeGrafter"/>
</dbReference>
<dbReference type="PRINTS" id="PR00689">
    <property type="entry name" value="ACOABINDINGP"/>
</dbReference>
<dbReference type="PANTHER" id="PTHR23310:SF62">
    <property type="entry name" value="ACYL-COA BINDING PROTEIN 1, ISOFORM A"/>
    <property type="match status" value="1"/>
</dbReference>
<keyword evidence="2" id="KW-0446">Lipid-binding</keyword>
<evidence type="ECO:0000259" key="3">
    <source>
        <dbReference type="PROSITE" id="PS51228"/>
    </source>
</evidence>